<sequence length="553" mass="61950">MPAGSIVNRVTPSPRTTLARRIRAGLAAALVLPLVATACADPEFEMPPPPEQGGQPRPGGSLSIGMPSDTTTIDPFEETSYNTHERLGLVYGRLLRYETGPDLEYGDLEIEGDIAQDWEISDDGLRYTFHLREDLTWQDVPPVNGRDLTADDVVATLEKARQDGFQAALLGPLENIEAPDDDTVVLELSAPFAPLLNNMANHTMWIVPREGIEGEYDLGTTAIGTGPFIMEHWRRNIETSYRRNPDYWEDGKPYLDNIVIQVIPDQASRIAAFRAGETQLMTTYTPEEAMSLASSSSEVRASEYPGRQGIYLNLNHTEEPFDDVRVRRAMSMAIDREGMGESLFNGGRYTGPVHVTLREFALDQEELAERQPHDPERARELLAEAGHPDGFSATLKTTPGYGQTYVRATEWIVEDLARVGIEVDMEMVEYATYFTNTWPTVDYEISAGPQTPFLDPDEWLRAQHHSEGYRNWYNIDDPEVDEVVAAQAGILDPDERAAAVRDAQRYLLDEVVNPIQVWTPSAYTMAHPSVRNLNPQPVYGFPHMRELWLAEEG</sequence>
<dbReference type="Pfam" id="PF00496">
    <property type="entry name" value="SBP_bac_5"/>
    <property type="match status" value="1"/>
</dbReference>
<dbReference type="PANTHER" id="PTHR30290:SF9">
    <property type="entry name" value="OLIGOPEPTIDE-BINDING PROTEIN APPA"/>
    <property type="match status" value="1"/>
</dbReference>
<gene>
    <name evidence="7" type="ORF">EFW17_05865</name>
</gene>
<organism evidence="7 8">
    <name type="scientific">Halostreptopolyspora alba</name>
    <dbReference type="NCBI Taxonomy" id="2487137"/>
    <lineage>
        <taxon>Bacteria</taxon>
        <taxon>Bacillati</taxon>
        <taxon>Actinomycetota</taxon>
        <taxon>Actinomycetes</taxon>
        <taxon>Streptosporangiales</taxon>
        <taxon>Nocardiopsidaceae</taxon>
        <taxon>Halostreptopolyspora</taxon>
    </lineage>
</organism>
<dbReference type="OrthoDB" id="7888869at2"/>
<dbReference type="InterPro" id="IPR000914">
    <property type="entry name" value="SBP_5_dom"/>
</dbReference>
<dbReference type="Gene3D" id="3.10.105.10">
    <property type="entry name" value="Dipeptide-binding Protein, Domain 3"/>
    <property type="match status" value="1"/>
</dbReference>
<protein>
    <submittedName>
        <fullName evidence="7">ABC transporter substrate-binding protein</fullName>
    </submittedName>
</protein>
<feature type="chain" id="PRO_5018204391" evidence="5">
    <location>
        <begin position="41"/>
        <end position="553"/>
    </location>
</feature>
<dbReference type="InterPro" id="IPR039424">
    <property type="entry name" value="SBP_5"/>
</dbReference>
<keyword evidence="3 5" id="KW-0732">Signal</keyword>
<dbReference type="RefSeq" id="WP_123200254.1">
    <property type="nucleotide sequence ID" value="NZ_RJMB01000004.1"/>
</dbReference>
<dbReference type="SUPFAM" id="SSF53850">
    <property type="entry name" value="Periplasmic binding protein-like II"/>
    <property type="match status" value="1"/>
</dbReference>
<keyword evidence="8" id="KW-1185">Reference proteome</keyword>
<dbReference type="AlphaFoldDB" id="A0A3N0EDX3"/>
<evidence type="ECO:0000259" key="6">
    <source>
        <dbReference type="Pfam" id="PF00496"/>
    </source>
</evidence>
<dbReference type="PIRSF" id="PIRSF002741">
    <property type="entry name" value="MppA"/>
    <property type="match status" value="1"/>
</dbReference>
<name>A0A3N0EDX3_9ACTN</name>
<dbReference type="GO" id="GO:0015833">
    <property type="term" value="P:peptide transport"/>
    <property type="evidence" value="ECO:0007669"/>
    <property type="project" value="TreeGrafter"/>
</dbReference>
<evidence type="ECO:0000313" key="7">
    <source>
        <dbReference type="EMBL" id="RNL86060.1"/>
    </source>
</evidence>
<dbReference type="InterPro" id="IPR030678">
    <property type="entry name" value="Peptide/Ni-bd"/>
</dbReference>
<comment type="caution">
    <text evidence="7">The sequence shown here is derived from an EMBL/GenBank/DDBJ whole genome shotgun (WGS) entry which is preliminary data.</text>
</comment>
<dbReference type="GO" id="GO:0043190">
    <property type="term" value="C:ATP-binding cassette (ABC) transporter complex"/>
    <property type="evidence" value="ECO:0007669"/>
    <property type="project" value="InterPro"/>
</dbReference>
<dbReference type="CDD" id="cd00995">
    <property type="entry name" value="PBP2_NikA_DppA_OppA_like"/>
    <property type="match status" value="1"/>
</dbReference>
<feature type="region of interest" description="Disordered" evidence="4">
    <location>
        <begin position="42"/>
        <end position="76"/>
    </location>
</feature>
<dbReference type="GO" id="GO:1904680">
    <property type="term" value="F:peptide transmembrane transporter activity"/>
    <property type="evidence" value="ECO:0007669"/>
    <property type="project" value="TreeGrafter"/>
</dbReference>
<accession>A0A3N0EDX3</accession>
<dbReference type="EMBL" id="RJMB01000004">
    <property type="protein sequence ID" value="RNL86060.1"/>
    <property type="molecule type" value="Genomic_DNA"/>
</dbReference>
<evidence type="ECO:0000256" key="1">
    <source>
        <dbReference type="ARBA" id="ARBA00005695"/>
    </source>
</evidence>
<feature type="domain" description="Solute-binding protein family 5" evidence="6">
    <location>
        <begin position="109"/>
        <end position="465"/>
    </location>
</feature>
<evidence type="ECO:0000256" key="5">
    <source>
        <dbReference type="SAM" id="SignalP"/>
    </source>
</evidence>
<evidence type="ECO:0000313" key="8">
    <source>
        <dbReference type="Proteomes" id="UP000269198"/>
    </source>
</evidence>
<evidence type="ECO:0000256" key="4">
    <source>
        <dbReference type="SAM" id="MobiDB-lite"/>
    </source>
</evidence>
<evidence type="ECO:0000256" key="2">
    <source>
        <dbReference type="ARBA" id="ARBA00022448"/>
    </source>
</evidence>
<keyword evidence="2" id="KW-0813">Transport</keyword>
<feature type="signal peptide" evidence="5">
    <location>
        <begin position="1"/>
        <end position="40"/>
    </location>
</feature>
<dbReference type="GO" id="GO:0042597">
    <property type="term" value="C:periplasmic space"/>
    <property type="evidence" value="ECO:0007669"/>
    <property type="project" value="UniProtKB-ARBA"/>
</dbReference>
<comment type="similarity">
    <text evidence="1">Belongs to the bacterial solute-binding protein 5 family.</text>
</comment>
<dbReference type="Proteomes" id="UP000269198">
    <property type="component" value="Unassembled WGS sequence"/>
</dbReference>
<reference evidence="7 8" key="1">
    <citation type="submission" date="2018-11" db="EMBL/GenBank/DDBJ databases">
        <title>The genome draft of YIM 96095.</title>
        <authorList>
            <person name="Tang S.-K."/>
            <person name="Chunyu W.-X."/>
            <person name="Feng Y.-Z."/>
        </authorList>
    </citation>
    <scope>NUCLEOTIDE SEQUENCE [LARGE SCALE GENOMIC DNA]</scope>
    <source>
        <strain evidence="7 8">YIM 96095</strain>
    </source>
</reference>
<proteinExistence type="inferred from homology"/>
<dbReference type="Gene3D" id="3.40.190.10">
    <property type="entry name" value="Periplasmic binding protein-like II"/>
    <property type="match status" value="1"/>
</dbReference>
<evidence type="ECO:0000256" key="3">
    <source>
        <dbReference type="ARBA" id="ARBA00022729"/>
    </source>
</evidence>
<dbReference type="PANTHER" id="PTHR30290">
    <property type="entry name" value="PERIPLASMIC BINDING COMPONENT OF ABC TRANSPORTER"/>
    <property type="match status" value="1"/>
</dbReference>